<dbReference type="Gene3D" id="3.40.50.150">
    <property type="entry name" value="Vaccinia Virus protein VP39"/>
    <property type="match status" value="1"/>
</dbReference>
<dbReference type="PROSITE" id="PS51585">
    <property type="entry name" value="SAM_MT_TPMT"/>
    <property type="match status" value="1"/>
</dbReference>
<keyword evidence="3 6" id="KW-0808">Transferase</keyword>
<proteinExistence type="predicted"/>
<name>A0A4Y7T6R4_COPMI</name>
<evidence type="ECO:0000256" key="2">
    <source>
        <dbReference type="ARBA" id="ARBA00022603"/>
    </source>
</evidence>
<gene>
    <name evidence="6" type="ORF">FA13DRAFT_599737</name>
</gene>
<protein>
    <submittedName>
        <fullName evidence="6">S-adenosyl-L-methionine-dependent methyltransferase</fullName>
    </submittedName>
</protein>
<dbReference type="SUPFAM" id="SSF53335">
    <property type="entry name" value="S-adenosyl-L-methionine-dependent methyltransferases"/>
    <property type="match status" value="1"/>
</dbReference>
<keyword evidence="4" id="KW-0949">S-adenosyl-L-methionine</keyword>
<dbReference type="InterPro" id="IPR029063">
    <property type="entry name" value="SAM-dependent_MTases_sf"/>
</dbReference>
<dbReference type="PANTHER" id="PTHR32183:SF6">
    <property type="entry name" value="CYSTEINE SULFINATE DESULFINASE_CYSTEINE DESULFURASE AND RELATED ENZYMES"/>
    <property type="match status" value="1"/>
</dbReference>
<evidence type="ECO:0000313" key="7">
    <source>
        <dbReference type="Proteomes" id="UP000298030"/>
    </source>
</evidence>
<keyword evidence="7" id="KW-1185">Reference proteome</keyword>
<dbReference type="CDD" id="cd02440">
    <property type="entry name" value="AdoMet_MTases"/>
    <property type="match status" value="1"/>
</dbReference>
<evidence type="ECO:0000256" key="1">
    <source>
        <dbReference type="ARBA" id="ARBA00022553"/>
    </source>
</evidence>
<dbReference type="Pfam" id="PF05724">
    <property type="entry name" value="TPMT"/>
    <property type="match status" value="1"/>
</dbReference>
<feature type="region of interest" description="Disordered" evidence="5">
    <location>
        <begin position="1"/>
        <end position="25"/>
    </location>
</feature>
<dbReference type="EMBL" id="QPFP01000025">
    <property type="protein sequence ID" value="TEB29876.1"/>
    <property type="molecule type" value="Genomic_DNA"/>
</dbReference>
<dbReference type="AlphaFoldDB" id="A0A4Y7T6R4"/>
<dbReference type="Proteomes" id="UP000298030">
    <property type="component" value="Unassembled WGS sequence"/>
</dbReference>
<reference evidence="6 7" key="1">
    <citation type="journal article" date="2019" name="Nat. Ecol. Evol.">
        <title>Megaphylogeny resolves global patterns of mushroom evolution.</title>
        <authorList>
            <person name="Varga T."/>
            <person name="Krizsan K."/>
            <person name="Foldi C."/>
            <person name="Dima B."/>
            <person name="Sanchez-Garcia M."/>
            <person name="Sanchez-Ramirez S."/>
            <person name="Szollosi G.J."/>
            <person name="Szarkandi J.G."/>
            <person name="Papp V."/>
            <person name="Albert L."/>
            <person name="Andreopoulos W."/>
            <person name="Angelini C."/>
            <person name="Antonin V."/>
            <person name="Barry K.W."/>
            <person name="Bougher N.L."/>
            <person name="Buchanan P."/>
            <person name="Buyck B."/>
            <person name="Bense V."/>
            <person name="Catcheside P."/>
            <person name="Chovatia M."/>
            <person name="Cooper J."/>
            <person name="Damon W."/>
            <person name="Desjardin D."/>
            <person name="Finy P."/>
            <person name="Geml J."/>
            <person name="Haridas S."/>
            <person name="Hughes K."/>
            <person name="Justo A."/>
            <person name="Karasinski D."/>
            <person name="Kautmanova I."/>
            <person name="Kiss B."/>
            <person name="Kocsube S."/>
            <person name="Kotiranta H."/>
            <person name="LaButti K.M."/>
            <person name="Lechner B.E."/>
            <person name="Liimatainen K."/>
            <person name="Lipzen A."/>
            <person name="Lukacs Z."/>
            <person name="Mihaltcheva S."/>
            <person name="Morgado L.N."/>
            <person name="Niskanen T."/>
            <person name="Noordeloos M.E."/>
            <person name="Ohm R.A."/>
            <person name="Ortiz-Santana B."/>
            <person name="Ovrebo C."/>
            <person name="Racz N."/>
            <person name="Riley R."/>
            <person name="Savchenko A."/>
            <person name="Shiryaev A."/>
            <person name="Soop K."/>
            <person name="Spirin V."/>
            <person name="Szebenyi C."/>
            <person name="Tomsovsky M."/>
            <person name="Tulloss R.E."/>
            <person name="Uehling J."/>
            <person name="Grigoriev I.V."/>
            <person name="Vagvolgyi C."/>
            <person name="Papp T."/>
            <person name="Martin F.M."/>
            <person name="Miettinen O."/>
            <person name="Hibbett D.S."/>
            <person name="Nagy L.G."/>
        </authorList>
    </citation>
    <scope>NUCLEOTIDE SEQUENCE [LARGE SCALE GENOMIC DNA]</scope>
    <source>
        <strain evidence="6 7">FP101781</strain>
    </source>
</reference>
<evidence type="ECO:0000256" key="3">
    <source>
        <dbReference type="ARBA" id="ARBA00022679"/>
    </source>
</evidence>
<organism evidence="6 7">
    <name type="scientific">Coprinellus micaceus</name>
    <name type="common">Glistening ink-cap mushroom</name>
    <name type="synonym">Coprinus micaceus</name>
    <dbReference type="NCBI Taxonomy" id="71717"/>
    <lineage>
        <taxon>Eukaryota</taxon>
        <taxon>Fungi</taxon>
        <taxon>Dikarya</taxon>
        <taxon>Basidiomycota</taxon>
        <taxon>Agaricomycotina</taxon>
        <taxon>Agaricomycetes</taxon>
        <taxon>Agaricomycetidae</taxon>
        <taxon>Agaricales</taxon>
        <taxon>Agaricineae</taxon>
        <taxon>Psathyrellaceae</taxon>
        <taxon>Coprinellus</taxon>
    </lineage>
</organism>
<keyword evidence="2 6" id="KW-0489">Methyltransferase</keyword>
<dbReference type="GO" id="GO:0008757">
    <property type="term" value="F:S-adenosylmethionine-dependent methyltransferase activity"/>
    <property type="evidence" value="ECO:0007669"/>
    <property type="project" value="InterPro"/>
</dbReference>
<accession>A0A4Y7T6R4</accession>
<dbReference type="OrthoDB" id="276151at2759"/>
<dbReference type="PANTHER" id="PTHR32183">
    <property type="match status" value="1"/>
</dbReference>
<comment type="caution">
    <text evidence="6">The sequence shown here is derived from an EMBL/GenBank/DDBJ whole genome shotgun (WGS) entry which is preliminary data.</text>
</comment>
<dbReference type="GO" id="GO:0032259">
    <property type="term" value="P:methylation"/>
    <property type="evidence" value="ECO:0007669"/>
    <property type="project" value="UniProtKB-KW"/>
</dbReference>
<dbReference type="STRING" id="71717.A0A4Y7T6R4"/>
<evidence type="ECO:0000256" key="4">
    <source>
        <dbReference type="ARBA" id="ARBA00022691"/>
    </source>
</evidence>
<feature type="compositionally biased region" description="Basic and acidic residues" evidence="5">
    <location>
        <begin position="9"/>
        <end position="20"/>
    </location>
</feature>
<keyword evidence="1" id="KW-0597">Phosphoprotein</keyword>
<evidence type="ECO:0000313" key="6">
    <source>
        <dbReference type="EMBL" id="TEB29876.1"/>
    </source>
</evidence>
<evidence type="ECO:0000256" key="5">
    <source>
        <dbReference type="SAM" id="MobiDB-lite"/>
    </source>
</evidence>
<sequence length="237" mass="26962">MSSGTRTNRVMESKKEDQKKVQQIVRPDDPLSWDNAWKQNITPWDMGGVQPSLKEVMENSRIPFPRSGKVLVPGCGTGYDVFYFASLGLKAMGMDISETAVEAAYKARYKEPQNVFDNSDFVAANFFEYSNIIFPEDRFNLVYDHTFFVAIPPAKRSDWGKEMAALIKPGGYLITVVFPILPQTSTGPPYYVRPEHYDEHLQANFEKIYSKVPTKSSPSHEGLEHVVVWLRKNLSLN</sequence>
<dbReference type="InterPro" id="IPR008854">
    <property type="entry name" value="TPMT"/>
</dbReference>